<protein>
    <submittedName>
        <fullName evidence="2">Uncharacterized protein</fullName>
    </submittedName>
</protein>
<feature type="transmembrane region" description="Helical" evidence="1">
    <location>
        <begin position="69"/>
        <end position="88"/>
    </location>
</feature>
<keyword evidence="1" id="KW-0472">Membrane</keyword>
<organism evidence="2 3">
    <name type="scientific">Glutamicibacter soli</name>
    <dbReference type="NCBI Taxonomy" id="453836"/>
    <lineage>
        <taxon>Bacteria</taxon>
        <taxon>Bacillati</taxon>
        <taxon>Actinomycetota</taxon>
        <taxon>Actinomycetes</taxon>
        <taxon>Micrococcales</taxon>
        <taxon>Micrococcaceae</taxon>
        <taxon>Glutamicibacter</taxon>
    </lineage>
</organism>
<sequence length="189" mass="19774">MVVAGVVGTVSGNVGLPIPFLSALLGTSTMPAPVIPSLVVAIVAGGSIQSAEMLWTFASVRNVVAHSMALAATVVLLVFVVSFTTGILVGDSAVAVLLTRDVAGFLVLWSVARALGIERFSSLVPVVYLLIAAVFARNSLGQTRGWAWILDRDLGNLWAVYTIFLGTLLTLLFVLRRRSLLGGAKGPNV</sequence>
<feature type="transmembrane region" description="Helical" evidence="1">
    <location>
        <begin position="119"/>
        <end position="136"/>
    </location>
</feature>
<evidence type="ECO:0000313" key="3">
    <source>
        <dbReference type="Proteomes" id="UP000477543"/>
    </source>
</evidence>
<evidence type="ECO:0000256" key="1">
    <source>
        <dbReference type="SAM" id="Phobius"/>
    </source>
</evidence>
<dbReference type="RefSeq" id="WP_161448652.1">
    <property type="nucleotide sequence ID" value="NZ_WYDN01000005.1"/>
</dbReference>
<dbReference type="AlphaFoldDB" id="A0A6L9G4S3"/>
<dbReference type="EMBL" id="WYDN01000005">
    <property type="protein sequence ID" value="NAZ16047.1"/>
    <property type="molecule type" value="Genomic_DNA"/>
</dbReference>
<reference evidence="2 3" key="1">
    <citation type="submission" date="2020-01" db="EMBL/GenBank/DDBJ databases">
        <title>Glutamicibacter soli M275.</title>
        <authorList>
            <person name="Meng X."/>
        </authorList>
    </citation>
    <scope>NUCLEOTIDE SEQUENCE [LARGE SCALE GENOMIC DNA]</scope>
    <source>
        <strain evidence="2 3">M275</strain>
    </source>
</reference>
<feature type="transmembrane region" description="Helical" evidence="1">
    <location>
        <begin position="34"/>
        <end position="57"/>
    </location>
</feature>
<accession>A0A6L9G4S3</accession>
<evidence type="ECO:0000313" key="2">
    <source>
        <dbReference type="EMBL" id="NAZ16047.1"/>
    </source>
</evidence>
<keyword evidence="1" id="KW-0812">Transmembrane</keyword>
<name>A0A6L9G4S3_9MICC</name>
<gene>
    <name evidence="2" type="ORF">GT020_08215</name>
</gene>
<dbReference type="Proteomes" id="UP000477543">
    <property type="component" value="Unassembled WGS sequence"/>
</dbReference>
<proteinExistence type="predicted"/>
<keyword evidence="1" id="KW-1133">Transmembrane helix</keyword>
<comment type="caution">
    <text evidence="2">The sequence shown here is derived from an EMBL/GenBank/DDBJ whole genome shotgun (WGS) entry which is preliminary data.</text>
</comment>
<feature type="transmembrane region" description="Helical" evidence="1">
    <location>
        <begin position="156"/>
        <end position="175"/>
    </location>
</feature>